<dbReference type="PANTHER" id="PTHR24058">
    <property type="entry name" value="DUAL SPECIFICITY PROTEIN KINASE"/>
    <property type="match status" value="1"/>
</dbReference>
<evidence type="ECO:0000259" key="13">
    <source>
        <dbReference type="PROSITE" id="PS50011"/>
    </source>
</evidence>
<evidence type="ECO:0000256" key="4">
    <source>
        <dbReference type="ARBA" id="ARBA00022679"/>
    </source>
</evidence>
<evidence type="ECO:0000256" key="11">
    <source>
        <dbReference type="PROSITE-ProRule" id="PRU10141"/>
    </source>
</evidence>
<keyword evidence="5 11" id="KW-0547">Nucleotide-binding</keyword>
<dbReference type="CDD" id="cd14225">
    <property type="entry name" value="PKc_DYRK4"/>
    <property type="match status" value="1"/>
</dbReference>
<evidence type="ECO:0000313" key="14">
    <source>
        <dbReference type="EMBL" id="KAJ7383058.1"/>
    </source>
</evidence>
<feature type="region of interest" description="Disordered" evidence="12">
    <location>
        <begin position="381"/>
        <end position="436"/>
    </location>
</feature>
<keyword evidence="15" id="KW-1185">Reference proteome</keyword>
<dbReference type="InterPro" id="IPR008271">
    <property type="entry name" value="Ser/Thr_kinase_AS"/>
</dbReference>
<accession>A0A9W9ZJU3</accession>
<dbReference type="PROSITE" id="PS00108">
    <property type="entry name" value="PROTEIN_KINASE_ST"/>
    <property type="match status" value="1"/>
</dbReference>
<feature type="compositionally biased region" description="Basic and acidic residues" evidence="12">
    <location>
        <begin position="489"/>
        <end position="503"/>
    </location>
</feature>
<name>A0A9W9ZJU3_9CNID</name>
<feature type="compositionally biased region" description="Polar residues" evidence="12">
    <location>
        <begin position="392"/>
        <end position="414"/>
    </location>
</feature>
<comment type="catalytic activity">
    <reaction evidence="8">
        <text>L-seryl-[protein] + ATP = O-phospho-L-seryl-[protein] + ADP + H(+)</text>
        <dbReference type="Rhea" id="RHEA:17989"/>
        <dbReference type="Rhea" id="RHEA-COMP:9863"/>
        <dbReference type="Rhea" id="RHEA-COMP:11604"/>
        <dbReference type="ChEBI" id="CHEBI:15378"/>
        <dbReference type="ChEBI" id="CHEBI:29999"/>
        <dbReference type="ChEBI" id="CHEBI:30616"/>
        <dbReference type="ChEBI" id="CHEBI:83421"/>
        <dbReference type="ChEBI" id="CHEBI:456216"/>
        <dbReference type="EC" id="2.7.12.1"/>
    </reaction>
</comment>
<dbReference type="GO" id="GO:0005634">
    <property type="term" value="C:nucleus"/>
    <property type="evidence" value="ECO:0007669"/>
    <property type="project" value="TreeGrafter"/>
</dbReference>
<dbReference type="PANTHER" id="PTHR24058:SF22">
    <property type="entry name" value="DUAL SPECIFICITY TYROSINE-PHOSPHORYLATION-REGULATED KINASE 4"/>
    <property type="match status" value="1"/>
</dbReference>
<dbReference type="GO" id="GO:0005737">
    <property type="term" value="C:cytoplasm"/>
    <property type="evidence" value="ECO:0007669"/>
    <property type="project" value="TreeGrafter"/>
</dbReference>
<protein>
    <recommendedName>
        <fullName evidence="2">dual-specificity kinase</fullName>
        <ecNumber evidence="2">2.7.12.1</ecNumber>
    </recommendedName>
</protein>
<dbReference type="Gene3D" id="3.30.10.30">
    <property type="entry name" value="DYRK"/>
    <property type="match status" value="1"/>
</dbReference>
<evidence type="ECO:0000256" key="2">
    <source>
        <dbReference type="ARBA" id="ARBA00013203"/>
    </source>
</evidence>
<dbReference type="EMBL" id="MU825907">
    <property type="protein sequence ID" value="KAJ7383058.1"/>
    <property type="molecule type" value="Genomic_DNA"/>
</dbReference>
<evidence type="ECO:0000256" key="1">
    <source>
        <dbReference type="ARBA" id="ARBA00008867"/>
    </source>
</evidence>
<feature type="region of interest" description="Disordered" evidence="12">
    <location>
        <begin position="448"/>
        <end position="524"/>
    </location>
</feature>
<dbReference type="Gene3D" id="1.10.510.10">
    <property type="entry name" value="Transferase(Phosphotransferase) domain 1"/>
    <property type="match status" value="1"/>
</dbReference>
<evidence type="ECO:0000256" key="10">
    <source>
        <dbReference type="ARBA" id="ARBA00051680"/>
    </source>
</evidence>
<keyword evidence="3" id="KW-0723">Serine/threonine-protein kinase</keyword>
<dbReference type="PROSITE" id="PS50011">
    <property type="entry name" value="PROTEIN_KINASE_DOM"/>
    <property type="match status" value="1"/>
</dbReference>
<feature type="domain" description="Protein kinase" evidence="13">
    <location>
        <begin position="98"/>
        <end position="381"/>
    </location>
</feature>
<dbReference type="GO" id="GO:0005856">
    <property type="term" value="C:cytoskeleton"/>
    <property type="evidence" value="ECO:0007669"/>
    <property type="project" value="TreeGrafter"/>
</dbReference>
<dbReference type="SMART" id="SM00220">
    <property type="entry name" value="S_TKc"/>
    <property type="match status" value="1"/>
</dbReference>
<dbReference type="FunFam" id="3.30.200.20:FF:000127">
    <property type="entry name" value="Putative dual specificity tyrosine-phosphorylation-regulated kinase 2"/>
    <property type="match status" value="1"/>
</dbReference>
<evidence type="ECO:0000256" key="9">
    <source>
        <dbReference type="ARBA" id="ARBA00049308"/>
    </source>
</evidence>
<dbReference type="GO" id="GO:0004674">
    <property type="term" value="F:protein serine/threonine kinase activity"/>
    <property type="evidence" value="ECO:0007669"/>
    <property type="project" value="UniProtKB-KW"/>
</dbReference>
<dbReference type="OrthoDB" id="9332038at2759"/>
<dbReference type="Proteomes" id="UP001163046">
    <property type="component" value="Unassembled WGS sequence"/>
</dbReference>
<feature type="binding site" evidence="11">
    <location>
        <position position="127"/>
    </location>
    <ligand>
        <name>ATP</name>
        <dbReference type="ChEBI" id="CHEBI:30616"/>
    </ligand>
</feature>
<comment type="similarity">
    <text evidence="1">Belongs to the protein kinase superfamily. CMGC Ser/Thr protein kinase family. MNB/DYRK subfamily.</text>
</comment>
<feature type="compositionally biased region" description="Polar residues" evidence="12">
    <location>
        <begin position="455"/>
        <end position="469"/>
    </location>
</feature>
<keyword evidence="7 11" id="KW-0067">ATP-binding</keyword>
<dbReference type="PROSITE" id="PS00107">
    <property type="entry name" value="PROTEIN_KINASE_ATP"/>
    <property type="match status" value="1"/>
</dbReference>
<proteinExistence type="inferred from homology"/>
<dbReference type="InterPro" id="IPR050494">
    <property type="entry name" value="Ser_Thr_dual-spec_kinase"/>
</dbReference>
<comment type="catalytic activity">
    <reaction evidence="10">
        <text>L-tyrosyl-[protein] + ATP = O-phospho-L-tyrosyl-[protein] + ADP + H(+)</text>
        <dbReference type="Rhea" id="RHEA:10596"/>
        <dbReference type="Rhea" id="RHEA-COMP:10136"/>
        <dbReference type="Rhea" id="RHEA-COMP:20101"/>
        <dbReference type="ChEBI" id="CHEBI:15378"/>
        <dbReference type="ChEBI" id="CHEBI:30616"/>
        <dbReference type="ChEBI" id="CHEBI:46858"/>
        <dbReference type="ChEBI" id="CHEBI:61978"/>
        <dbReference type="ChEBI" id="CHEBI:456216"/>
        <dbReference type="EC" id="2.7.12.1"/>
    </reaction>
</comment>
<evidence type="ECO:0000256" key="7">
    <source>
        <dbReference type="ARBA" id="ARBA00022840"/>
    </source>
</evidence>
<dbReference type="InterPro" id="IPR000719">
    <property type="entry name" value="Prot_kinase_dom"/>
</dbReference>
<dbReference type="GO" id="GO:0005524">
    <property type="term" value="F:ATP binding"/>
    <property type="evidence" value="ECO:0007669"/>
    <property type="project" value="UniProtKB-UniRule"/>
</dbReference>
<reference evidence="14" key="1">
    <citation type="submission" date="2023-01" db="EMBL/GenBank/DDBJ databases">
        <title>Genome assembly of the deep-sea coral Lophelia pertusa.</title>
        <authorList>
            <person name="Herrera S."/>
            <person name="Cordes E."/>
        </authorList>
    </citation>
    <scope>NUCLEOTIDE SEQUENCE</scope>
    <source>
        <strain evidence="14">USNM1676648</strain>
        <tissue evidence="14">Polyp</tissue>
    </source>
</reference>
<organism evidence="14 15">
    <name type="scientific">Desmophyllum pertusum</name>
    <dbReference type="NCBI Taxonomy" id="174260"/>
    <lineage>
        <taxon>Eukaryota</taxon>
        <taxon>Metazoa</taxon>
        <taxon>Cnidaria</taxon>
        <taxon>Anthozoa</taxon>
        <taxon>Hexacorallia</taxon>
        <taxon>Scleractinia</taxon>
        <taxon>Caryophylliina</taxon>
        <taxon>Caryophylliidae</taxon>
        <taxon>Desmophyllum</taxon>
    </lineage>
</organism>
<dbReference type="GO" id="GO:0004712">
    <property type="term" value="F:protein serine/threonine/tyrosine kinase activity"/>
    <property type="evidence" value="ECO:0007669"/>
    <property type="project" value="UniProtKB-EC"/>
</dbReference>
<dbReference type="SUPFAM" id="SSF56112">
    <property type="entry name" value="Protein kinase-like (PK-like)"/>
    <property type="match status" value="1"/>
</dbReference>
<evidence type="ECO:0000256" key="3">
    <source>
        <dbReference type="ARBA" id="ARBA00022527"/>
    </source>
</evidence>
<dbReference type="InterPro" id="IPR017441">
    <property type="entry name" value="Protein_kinase_ATP_BS"/>
</dbReference>
<keyword evidence="6 14" id="KW-0418">Kinase</keyword>
<evidence type="ECO:0000313" key="15">
    <source>
        <dbReference type="Proteomes" id="UP001163046"/>
    </source>
</evidence>
<dbReference type="EC" id="2.7.12.1" evidence="2"/>
<evidence type="ECO:0000256" key="5">
    <source>
        <dbReference type="ARBA" id="ARBA00022741"/>
    </source>
</evidence>
<dbReference type="InterPro" id="IPR042521">
    <property type="entry name" value="DYRK"/>
</dbReference>
<comment type="caution">
    <text evidence="14">The sequence shown here is derived from an EMBL/GenBank/DDBJ whole genome shotgun (WGS) entry which is preliminary data.</text>
</comment>
<evidence type="ECO:0000256" key="12">
    <source>
        <dbReference type="SAM" id="MobiDB-lite"/>
    </source>
</evidence>
<dbReference type="AlphaFoldDB" id="A0A9W9ZJU3"/>
<gene>
    <name evidence="14" type="primary">DYRK4</name>
    <name evidence="14" type="ORF">OS493_030945</name>
</gene>
<dbReference type="InterPro" id="IPR011009">
    <property type="entry name" value="Kinase-like_dom_sf"/>
</dbReference>
<dbReference type="Gene3D" id="3.30.200.20">
    <property type="entry name" value="Phosphorylase Kinase, domain 1"/>
    <property type="match status" value="1"/>
</dbReference>
<evidence type="ECO:0000256" key="6">
    <source>
        <dbReference type="ARBA" id="ARBA00022777"/>
    </source>
</evidence>
<dbReference type="Pfam" id="PF00069">
    <property type="entry name" value="Pkinase"/>
    <property type="match status" value="1"/>
</dbReference>
<evidence type="ECO:0000256" key="8">
    <source>
        <dbReference type="ARBA" id="ARBA00049003"/>
    </source>
</evidence>
<sequence>MCADFQLISNSENESFTRIRRDPNGLKLPMSPSAAIKNYGDKMSTFEQSEILDFPDVWFLGLEGKKIEGVPGAPQNNGYDDENGSYLKAIHDHLVYRYEVLEVLGKGSFGQVVKALDHKTGQHVAVKIIRNKKRFHQQALVEVKILEHLRKKDKENSYNLIHMIDYFYFRNHLCISFELMGMNLYELIKKNNFQGFSLALIRRFASSLLQCLRVLYKEKIIHCDLKPENILLRQRGQSTIKVIDFGSSCYEHQKVYTYIQSRFYRSPEVILGIPYNMAIDMWSLGCILAELYTGYPLFPGENEVEQLACIMEILGKPPTSVLEPAGRKRLFFGKKRQVNGKELSAALKTNDALFVDFINRCLDWDPASRLTADEAVQHEWIQEGRQRHRGTSRLTSRHQAATDTHNSSETTTKGSAAVTVEPSKVHADGGWTKRSAQTRERLQPIGADATHTAPHDTNNNNATKQQPETGTEPKGSVAPLTKRIPSGAVKEKPGTANKVKDIEEERTEDLTATTEGGQFLPPIK</sequence>
<keyword evidence="4 14" id="KW-0808">Transferase</keyword>
<comment type="catalytic activity">
    <reaction evidence="9">
        <text>L-threonyl-[protein] + ATP = O-phospho-L-threonyl-[protein] + ADP + H(+)</text>
        <dbReference type="Rhea" id="RHEA:46608"/>
        <dbReference type="Rhea" id="RHEA-COMP:11060"/>
        <dbReference type="Rhea" id="RHEA-COMP:11605"/>
        <dbReference type="ChEBI" id="CHEBI:15378"/>
        <dbReference type="ChEBI" id="CHEBI:30013"/>
        <dbReference type="ChEBI" id="CHEBI:30616"/>
        <dbReference type="ChEBI" id="CHEBI:61977"/>
        <dbReference type="ChEBI" id="CHEBI:456216"/>
        <dbReference type="EC" id="2.7.12.1"/>
    </reaction>
</comment>